<protein>
    <submittedName>
        <fullName evidence="14">Fatty acid desaturase</fullName>
    </submittedName>
</protein>
<evidence type="ECO:0000256" key="3">
    <source>
        <dbReference type="ARBA" id="ARBA00022516"/>
    </source>
</evidence>
<organism evidence="14 15">
    <name type="scientific">Enhygromyxa salina</name>
    <dbReference type="NCBI Taxonomy" id="215803"/>
    <lineage>
        <taxon>Bacteria</taxon>
        <taxon>Pseudomonadati</taxon>
        <taxon>Myxococcota</taxon>
        <taxon>Polyangia</taxon>
        <taxon>Nannocystales</taxon>
        <taxon>Nannocystaceae</taxon>
        <taxon>Enhygromyxa</taxon>
    </lineage>
</organism>
<evidence type="ECO:0000256" key="1">
    <source>
        <dbReference type="ARBA" id="ARBA00004141"/>
    </source>
</evidence>
<dbReference type="GO" id="GO:0016717">
    <property type="term" value="F:oxidoreductase activity, acting on paired donors, with oxidation of a pair of donors resulting in the reduction of molecular oxygen to two molecules of water"/>
    <property type="evidence" value="ECO:0007669"/>
    <property type="project" value="InterPro"/>
</dbReference>
<dbReference type="Pfam" id="PF00487">
    <property type="entry name" value="FA_desaturase"/>
    <property type="match status" value="1"/>
</dbReference>
<comment type="caution">
    <text evidence="14">The sequence shown here is derived from an EMBL/GenBank/DDBJ whole genome shotgun (WGS) entry which is preliminary data.</text>
</comment>
<keyword evidence="5" id="KW-0276">Fatty acid metabolism</keyword>
<accession>A0A0C1ZXM1</accession>
<evidence type="ECO:0000256" key="9">
    <source>
        <dbReference type="ARBA" id="ARBA00023098"/>
    </source>
</evidence>
<evidence type="ECO:0000256" key="2">
    <source>
        <dbReference type="ARBA" id="ARBA00008749"/>
    </source>
</evidence>
<evidence type="ECO:0000313" key="15">
    <source>
        <dbReference type="Proteomes" id="UP000031599"/>
    </source>
</evidence>
<keyword evidence="4 12" id="KW-0812">Transmembrane</keyword>
<evidence type="ECO:0000259" key="13">
    <source>
        <dbReference type="Pfam" id="PF00487"/>
    </source>
</evidence>
<dbReference type="RefSeq" id="WP_052550669.1">
    <property type="nucleotide sequence ID" value="NZ_JMCC02000045.1"/>
</dbReference>
<keyword evidence="8" id="KW-0408">Iron</keyword>
<evidence type="ECO:0000256" key="10">
    <source>
        <dbReference type="ARBA" id="ARBA00023136"/>
    </source>
</evidence>
<comment type="similarity">
    <text evidence="2">Belongs to the fatty acid desaturase type 2 family.</text>
</comment>
<dbReference type="AlphaFoldDB" id="A0A0C1ZXM1"/>
<feature type="transmembrane region" description="Helical" evidence="12">
    <location>
        <begin position="30"/>
        <end position="52"/>
    </location>
</feature>
<feature type="transmembrane region" description="Helical" evidence="12">
    <location>
        <begin position="64"/>
        <end position="86"/>
    </location>
</feature>
<evidence type="ECO:0000256" key="6">
    <source>
        <dbReference type="ARBA" id="ARBA00022989"/>
    </source>
</evidence>
<evidence type="ECO:0000256" key="4">
    <source>
        <dbReference type="ARBA" id="ARBA00022692"/>
    </source>
</evidence>
<reference evidence="14 15" key="1">
    <citation type="submission" date="2014-12" db="EMBL/GenBank/DDBJ databases">
        <title>Genome assembly of Enhygromyxa salina DSM 15201.</title>
        <authorList>
            <person name="Sharma G."/>
            <person name="Subramanian S."/>
        </authorList>
    </citation>
    <scope>NUCLEOTIDE SEQUENCE [LARGE SCALE GENOMIC DNA]</scope>
    <source>
        <strain evidence="14 15">DSM 15201</strain>
    </source>
</reference>
<dbReference type="InterPro" id="IPR005804">
    <property type="entry name" value="FA_desaturase_dom"/>
</dbReference>
<keyword evidence="11" id="KW-0275">Fatty acid biosynthesis</keyword>
<evidence type="ECO:0000256" key="11">
    <source>
        <dbReference type="ARBA" id="ARBA00023160"/>
    </source>
</evidence>
<keyword evidence="7" id="KW-0560">Oxidoreductase</keyword>
<dbReference type="PRINTS" id="PR00075">
    <property type="entry name" value="FACDDSATRASE"/>
</dbReference>
<dbReference type="GO" id="GO:0006633">
    <property type="term" value="P:fatty acid biosynthetic process"/>
    <property type="evidence" value="ECO:0007669"/>
    <property type="project" value="UniProtKB-KW"/>
</dbReference>
<keyword evidence="9" id="KW-0443">Lipid metabolism</keyword>
<gene>
    <name evidence="14" type="ORF">DB30_05114</name>
</gene>
<sequence>MRLWIGGLPFIALHFVPLLALLPGVHVRPIDWVVCGALYVIRMFGVTGVYHRYFSHRTYKTSRWFQFVLALLAMSSAQKGVLWWAAHHRHHHKHSDGPLDIHSPVQKGFWYAHVGWIFDGTEATDYAKIKDFARYPELMFLNKFWWIPPTLLGVGVWLALGWSGLLIGFALSTVLLWHGTYTINSLTHVFGKRVYETTDDSRNSFILALITLGEGWHNNHHYYQASTRQGFHWWQLDITYAMLRVLSMVGLIWDIREPPAAVVAGTWRPNKRAAQPASASVTELDEAA</sequence>
<feature type="domain" description="Fatty acid desaturase" evidence="13">
    <location>
        <begin position="32"/>
        <end position="244"/>
    </location>
</feature>
<dbReference type="PANTHER" id="PTHR11351:SF31">
    <property type="entry name" value="DESATURASE 1, ISOFORM A-RELATED"/>
    <property type="match status" value="1"/>
</dbReference>
<name>A0A0C1ZXM1_9BACT</name>
<evidence type="ECO:0000256" key="12">
    <source>
        <dbReference type="SAM" id="Phobius"/>
    </source>
</evidence>
<keyword evidence="6 12" id="KW-1133">Transmembrane helix</keyword>
<feature type="transmembrane region" description="Helical" evidence="12">
    <location>
        <begin position="144"/>
        <end position="177"/>
    </location>
</feature>
<dbReference type="EMBL" id="JMCC02000045">
    <property type="protein sequence ID" value="KIG15923.1"/>
    <property type="molecule type" value="Genomic_DNA"/>
</dbReference>
<dbReference type="GO" id="GO:0016020">
    <property type="term" value="C:membrane"/>
    <property type="evidence" value="ECO:0007669"/>
    <property type="project" value="UniProtKB-SubCell"/>
</dbReference>
<evidence type="ECO:0000256" key="5">
    <source>
        <dbReference type="ARBA" id="ARBA00022832"/>
    </source>
</evidence>
<dbReference type="Proteomes" id="UP000031599">
    <property type="component" value="Unassembled WGS sequence"/>
</dbReference>
<keyword evidence="10 12" id="KW-0472">Membrane</keyword>
<proteinExistence type="inferred from homology"/>
<evidence type="ECO:0000313" key="14">
    <source>
        <dbReference type="EMBL" id="KIG15923.1"/>
    </source>
</evidence>
<dbReference type="PANTHER" id="PTHR11351">
    <property type="entry name" value="ACYL-COA DESATURASE"/>
    <property type="match status" value="1"/>
</dbReference>
<evidence type="ECO:0000256" key="8">
    <source>
        <dbReference type="ARBA" id="ARBA00023004"/>
    </source>
</evidence>
<dbReference type="CDD" id="cd03505">
    <property type="entry name" value="Delta9-FADS-like"/>
    <property type="match status" value="1"/>
</dbReference>
<evidence type="ECO:0000256" key="7">
    <source>
        <dbReference type="ARBA" id="ARBA00023002"/>
    </source>
</evidence>
<keyword evidence="3" id="KW-0444">Lipid biosynthesis</keyword>
<dbReference type="InterPro" id="IPR015876">
    <property type="entry name" value="Acyl-CoA_DS"/>
</dbReference>
<comment type="subcellular location">
    <subcellularLocation>
        <location evidence="1">Membrane</location>
        <topology evidence="1">Multi-pass membrane protein</topology>
    </subcellularLocation>
</comment>